<dbReference type="Gene3D" id="3.30.40.10">
    <property type="entry name" value="Zinc/RING finger domain, C3HC4 (zinc finger)"/>
    <property type="match status" value="1"/>
</dbReference>
<dbReference type="WBParaSite" id="PTRK_0001111900.1">
    <property type="protein sequence ID" value="PTRK_0001111900.1"/>
    <property type="gene ID" value="PTRK_0001111900"/>
</dbReference>
<dbReference type="GO" id="GO:0004842">
    <property type="term" value="F:ubiquitin-protein transferase activity"/>
    <property type="evidence" value="ECO:0007669"/>
    <property type="project" value="InterPro"/>
</dbReference>
<proteinExistence type="predicted"/>
<organism evidence="6 7">
    <name type="scientific">Parastrongyloides trichosuri</name>
    <name type="common">Possum-specific nematode worm</name>
    <dbReference type="NCBI Taxonomy" id="131310"/>
    <lineage>
        <taxon>Eukaryota</taxon>
        <taxon>Metazoa</taxon>
        <taxon>Ecdysozoa</taxon>
        <taxon>Nematoda</taxon>
        <taxon>Chromadorea</taxon>
        <taxon>Rhabditida</taxon>
        <taxon>Tylenchina</taxon>
        <taxon>Panagrolaimomorpha</taxon>
        <taxon>Strongyloidoidea</taxon>
        <taxon>Strongyloididae</taxon>
        <taxon>Parastrongyloides</taxon>
    </lineage>
</organism>
<evidence type="ECO:0000256" key="1">
    <source>
        <dbReference type="ARBA" id="ARBA00022771"/>
    </source>
</evidence>
<reference evidence="7" key="1">
    <citation type="submission" date="2017-02" db="UniProtKB">
        <authorList>
            <consortium name="WormBaseParasite"/>
        </authorList>
    </citation>
    <scope>IDENTIFICATION</scope>
</reference>
<feature type="coiled-coil region" evidence="4">
    <location>
        <begin position="101"/>
        <end position="128"/>
    </location>
</feature>
<sequence>MNCKDNSTTKLPQQALSCTICFQPFNSNGILHIISALPCGHIFGKSCLLQWFKGGENNLSCPTCRKSIDEMRRKIIGDPSPTSIVIDLHGCEDNVTFEMIQLSESQLIKEYQGRIRELENEKSRIASMSNFYQGGNINALLDPINFNDSINMISNVIPTPFDIVPEAPRRIRCVTSFLNSHILNGITDATYNNGLLVITTQRPNPTNPTMIFGLLFINSENISSYVPLSEKKIIAVKAITDASLSNIHKVIAVCDKGGFYNLVINGTTCTMIRLFHGYIGHLSEVRSRASLVYKPSSLEWLNTEKYAIGTKVGCLFIRNFEQNSTPWRDINFIEGAIDINNGRKMDPITMIQCINQNALICSQGSCVCIFDERVGRVQMEQFDGNILSINYNKHLEVLTAISKIAETNDYMSLWKIRTIHVNNSNTPEYEIEFISSEMIYNYDGKVRELSTVSIRHDNRNRPATFLINKTTKLLSLSMIEESCVINRVPIHPSSVIKICTENGSNSLDDRNRIKFMIVSKNMVNVYELSYNANHNI</sequence>
<dbReference type="GO" id="GO:0016567">
    <property type="term" value="P:protein ubiquitination"/>
    <property type="evidence" value="ECO:0007669"/>
    <property type="project" value="InterPro"/>
</dbReference>
<evidence type="ECO:0000256" key="4">
    <source>
        <dbReference type="SAM" id="Coils"/>
    </source>
</evidence>
<dbReference type="AlphaFoldDB" id="A0A0N4ZRI3"/>
<dbReference type="GO" id="GO:0036297">
    <property type="term" value="P:interstrand cross-link repair"/>
    <property type="evidence" value="ECO:0007669"/>
    <property type="project" value="InterPro"/>
</dbReference>
<evidence type="ECO:0000256" key="3">
    <source>
        <dbReference type="PROSITE-ProRule" id="PRU00175"/>
    </source>
</evidence>
<dbReference type="PANTHER" id="PTHR16047">
    <property type="entry name" value="RFWD3 PROTEIN"/>
    <property type="match status" value="1"/>
</dbReference>
<protein>
    <submittedName>
        <fullName evidence="7">RING-type domain-containing protein</fullName>
    </submittedName>
</protein>
<keyword evidence="6" id="KW-1185">Reference proteome</keyword>
<dbReference type="PANTHER" id="PTHR16047:SF7">
    <property type="entry name" value="E3 UBIQUITIN-PROTEIN LIGASE RFWD3"/>
    <property type="match status" value="1"/>
</dbReference>
<evidence type="ECO:0000313" key="7">
    <source>
        <dbReference type="WBParaSite" id="PTRK_0001111900.1"/>
    </source>
</evidence>
<keyword evidence="1 3" id="KW-0863">Zinc-finger</keyword>
<evidence type="ECO:0000256" key="2">
    <source>
        <dbReference type="ARBA" id="ARBA00022833"/>
    </source>
</evidence>
<dbReference type="STRING" id="131310.A0A0N4ZRI3"/>
<dbReference type="InterPro" id="IPR013083">
    <property type="entry name" value="Znf_RING/FYVE/PHD"/>
</dbReference>
<dbReference type="InterPro" id="IPR001841">
    <property type="entry name" value="Znf_RING"/>
</dbReference>
<dbReference type="Pfam" id="PF13639">
    <property type="entry name" value="zf-RING_2"/>
    <property type="match status" value="1"/>
</dbReference>
<accession>A0A0N4ZRI3</accession>
<dbReference type="SMART" id="SM00184">
    <property type="entry name" value="RING"/>
    <property type="match status" value="1"/>
</dbReference>
<dbReference type="Proteomes" id="UP000038045">
    <property type="component" value="Unplaced"/>
</dbReference>
<keyword evidence="4" id="KW-0175">Coiled coil</keyword>
<dbReference type="SUPFAM" id="SSF57850">
    <property type="entry name" value="RING/U-box"/>
    <property type="match status" value="1"/>
</dbReference>
<dbReference type="InterPro" id="IPR037381">
    <property type="entry name" value="RFWD3"/>
</dbReference>
<dbReference type="GO" id="GO:0008270">
    <property type="term" value="F:zinc ion binding"/>
    <property type="evidence" value="ECO:0007669"/>
    <property type="project" value="UniProtKB-KW"/>
</dbReference>
<evidence type="ECO:0000259" key="5">
    <source>
        <dbReference type="PROSITE" id="PS50089"/>
    </source>
</evidence>
<name>A0A0N4ZRI3_PARTI</name>
<feature type="domain" description="RING-type" evidence="5">
    <location>
        <begin position="18"/>
        <end position="65"/>
    </location>
</feature>
<keyword evidence="2" id="KW-0862">Zinc</keyword>
<dbReference type="PROSITE" id="PS50089">
    <property type="entry name" value="ZF_RING_2"/>
    <property type="match status" value="1"/>
</dbReference>
<keyword evidence="1 3" id="KW-0479">Metal-binding</keyword>
<dbReference type="GO" id="GO:0005634">
    <property type="term" value="C:nucleus"/>
    <property type="evidence" value="ECO:0007669"/>
    <property type="project" value="InterPro"/>
</dbReference>
<evidence type="ECO:0000313" key="6">
    <source>
        <dbReference type="Proteomes" id="UP000038045"/>
    </source>
</evidence>